<proteinExistence type="predicted"/>
<organism evidence="1">
    <name type="scientific">hydrocarbon metagenome</name>
    <dbReference type="NCBI Taxonomy" id="938273"/>
    <lineage>
        <taxon>unclassified sequences</taxon>
        <taxon>metagenomes</taxon>
        <taxon>ecological metagenomes</taxon>
    </lineage>
</organism>
<comment type="caution">
    <text evidence="1">The sequence shown here is derived from an EMBL/GenBank/DDBJ whole genome shotgun (WGS) entry which is preliminary data.</text>
</comment>
<protein>
    <submittedName>
        <fullName evidence="1">Uncharacterized protein</fullName>
    </submittedName>
</protein>
<evidence type="ECO:0000313" key="1">
    <source>
        <dbReference type="EMBL" id="KUG21902.1"/>
    </source>
</evidence>
<accession>A0A0W8FMN8</accession>
<reference evidence="1" key="1">
    <citation type="journal article" date="2015" name="Proc. Natl. Acad. Sci. U.S.A.">
        <title>Networks of energetic and metabolic interactions define dynamics in microbial communities.</title>
        <authorList>
            <person name="Embree M."/>
            <person name="Liu J.K."/>
            <person name="Al-Bassam M.M."/>
            <person name="Zengler K."/>
        </authorList>
    </citation>
    <scope>NUCLEOTIDE SEQUENCE</scope>
</reference>
<sequence>MLLIEDDIEVARRRLRRRILYTLRTRHVPGKMPTTPIKAGPTKIAL</sequence>
<dbReference type="EMBL" id="LNQE01001010">
    <property type="protein sequence ID" value="KUG21902.1"/>
    <property type="molecule type" value="Genomic_DNA"/>
</dbReference>
<gene>
    <name evidence="1" type="ORF">ASZ90_008327</name>
</gene>
<name>A0A0W8FMN8_9ZZZZ</name>
<dbReference type="AlphaFoldDB" id="A0A0W8FMN8"/>